<dbReference type="OrthoDB" id="3248986at2759"/>
<dbReference type="EMBL" id="SDEE01001808">
    <property type="protein sequence ID" value="RXW11541.1"/>
    <property type="molecule type" value="Genomic_DNA"/>
</dbReference>
<evidence type="ECO:0008006" key="4">
    <source>
        <dbReference type="Google" id="ProtNLM"/>
    </source>
</evidence>
<dbReference type="PANTHER" id="PTHR46579:SF2">
    <property type="entry name" value="C2H2-TYPE DOMAIN-CONTAINING PROTEIN"/>
    <property type="match status" value="1"/>
</dbReference>
<reference evidence="2 3" key="1">
    <citation type="submission" date="2019-01" db="EMBL/GenBank/DDBJ databases">
        <title>Draft genome sequence of Psathyrella aberdarensis IHI B618.</title>
        <authorList>
            <person name="Buettner E."/>
            <person name="Kellner H."/>
        </authorList>
    </citation>
    <scope>NUCLEOTIDE SEQUENCE [LARGE SCALE GENOMIC DNA]</scope>
    <source>
        <strain evidence="2 3">IHI B618</strain>
    </source>
</reference>
<proteinExistence type="predicted"/>
<dbReference type="AlphaFoldDB" id="A0A4Q2D003"/>
<accession>A0A4Q2D003</accession>
<sequence>MSRNTTESYFLNYCECLECTETPSSHPITNVPGHGRWFTQGEWESHRRQLRNRALASENLEQISEAYYNSTASEDPLLSGSSRKARSQINLPDSSSRRKRPRSPSPPLPPLQPSVRRRTQAPGFHDQHGENTNDSSTFHHLGQLLHELRAPEKVIGSKYLYFLSPPHLHKGLPPRQSESPAFSNLATLDPNVPSNSVVIGYSDRLNRIRQFAASNITGGVARTRLRSTILLRTAERYQVSLKALLFQEWTRQYAAKREINFVDTSRFFRHSVKLLPPEVLAIYLLVSALHLLSGASLDDCALFLGSIAILVQFVAKKSSSIHAQTSYKNMLKTPRSVLNLLDINPQPSTYVCCAECYCLYWIDSDSNDPKAYPNTCTNMKLDRVCGAPLRREKNTKHGVSHAPVREYHCQTPKEYLSHLFSRSDLKDYLYRDPVDSSAGSDGVWDIWDAPALRDFQFMDRTRFTKAPDGESRLIFSLNMDGFNPYGNHIAGKQVSVGAIYMVCLNLPPAIRHNPENVYLVGIVPGPKAPSKDEINHLLRPLMDDFLILWRSGIYLSRTHLRPNGIRVRCAIGPLICDLPAARQMSGFAHYTSVNFCSICKQKRENINDLNVTEWERRTFDDHRTHARLWKQAKTKSAREKIVRTYGVRWSEMLRLPYWNPSLFTMIDSMHAFYLRMFQYHIRDIWGMDINFDDDAEAPQDLTPDLPTELDMSRGNYVLRYGSKAMLKALPIAVLRELCREREDVSIDGNLGELAARLLEYRVRQGWFTSEGNLVLDDDDDDTQPSFPQDPTAQSLPGPPGHFLSLGGDTNYYFWNANKTMMKELPIRDLQLIFETWLRPTLSPQPSEAEIEEWSADHLRELIQGERRRLGIVDNLGKLRSANTGKSKGVAGVLGRDVLKEIRKDIEQLNLPSWHSTSHRYPGEKRWGKLTAAQWRTFCIVNLPVTLVRLWGSAPSGSVEQSRLQNFMHLVTAVKFASMYNLNEERISKYEYHMHTYLTSLRRLYPGVTITPYQHLSLHFGEQLRNFGPVHAWRCFAYERYNHILQGIPTNQRFGEYAFAFCMVSALTATRMICEKAI</sequence>
<keyword evidence="3" id="KW-1185">Reference proteome</keyword>
<name>A0A4Q2D003_9AGAR</name>
<feature type="region of interest" description="Disordered" evidence="1">
    <location>
        <begin position="73"/>
        <end position="137"/>
    </location>
</feature>
<dbReference type="InterPro" id="IPR004242">
    <property type="entry name" value="Transposase_21"/>
</dbReference>
<organism evidence="2 3">
    <name type="scientific">Candolleomyces aberdarensis</name>
    <dbReference type="NCBI Taxonomy" id="2316362"/>
    <lineage>
        <taxon>Eukaryota</taxon>
        <taxon>Fungi</taxon>
        <taxon>Dikarya</taxon>
        <taxon>Basidiomycota</taxon>
        <taxon>Agaricomycotina</taxon>
        <taxon>Agaricomycetes</taxon>
        <taxon>Agaricomycetidae</taxon>
        <taxon>Agaricales</taxon>
        <taxon>Agaricineae</taxon>
        <taxon>Psathyrellaceae</taxon>
        <taxon>Candolleomyces</taxon>
    </lineage>
</organism>
<dbReference type="Proteomes" id="UP000290288">
    <property type="component" value="Unassembled WGS sequence"/>
</dbReference>
<evidence type="ECO:0000313" key="3">
    <source>
        <dbReference type="Proteomes" id="UP000290288"/>
    </source>
</evidence>
<feature type="compositionally biased region" description="Polar residues" evidence="1">
    <location>
        <begin position="783"/>
        <end position="794"/>
    </location>
</feature>
<comment type="caution">
    <text evidence="2">The sequence shown here is derived from an EMBL/GenBank/DDBJ whole genome shotgun (WGS) entry which is preliminary data.</text>
</comment>
<evidence type="ECO:0000313" key="2">
    <source>
        <dbReference type="EMBL" id="RXW11541.1"/>
    </source>
</evidence>
<feature type="region of interest" description="Disordered" evidence="1">
    <location>
        <begin position="773"/>
        <end position="799"/>
    </location>
</feature>
<dbReference type="Pfam" id="PF02992">
    <property type="entry name" value="Transposase_21"/>
    <property type="match status" value="1"/>
</dbReference>
<evidence type="ECO:0000256" key="1">
    <source>
        <dbReference type="SAM" id="MobiDB-lite"/>
    </source>
</evidence>
<protein>
    <recommendedName>
        <fullName evidence="4">DUF4218 domain-containing protein</fullName>
    </recommendedName>
</protein>
<feature type="compositionally biased region" description="Polar residues" evidence="1">
    <location>
        <begin position="73"/>
        <end position="90"/>
    </location>
</feature>
<feature type="compositionally biased region" description="Pro residues" evidence="1">
    <location>
        <begin position="103"/>
        <end position="112"/>
    </location>
</feature>
<dbReference type="PANTHER" id="PTHR46579">
    <property type="entry name" value="F5/8 TYPE C DOMAIN-CONTAINING PROTEIN-RELATED"/>
    <property type="match status" value="1"/>
</dbReference>
<gene>
    <name evidence="2" type="ORF">EST38_g14314</name>
</gene>